<keyword evidence="9" id="KW-1185">Reference proteome</keyword>
<sequence>MGDVTYEIEVKTGDKLFSGTDANVYVKLFCFDGECTDEKLLDCLFRNDLETGETDVFKFKRQNNLQKIDFIELWRDESGILDNWYVDYIRVTNLSSTAVFEFPVFRWVQAHRKYRVSHLDKHLPQKEPFKDQRLTEIEEKQRKYELMAHVQNGPMQIKVMPADEAFSFDYKWDIVKTKAQLILVSKLVMMTSGRWESLSHLKQVYTKEIFSEPDGAKRWSNDLFFGNQRIASMNHSCIELCTEIPDKLGVTEEMLKPFLEGCSLKEMLDAKRLFIVDHNILTGLPHRKGFYTCVPIALFFVNEKQHLVPIAIQLHQEKGPDNPIFLPDDSPNVWLKAKMWFNNADANVHQSLTHLGYTHLLMEGITVVTHRNLSQSHPIFKLLAPHFLYLIAINTRGLELLVSPNGWVDKTMNVGIAGMFELIRRGLNKWRMDVEGTLPNDLKRRGVLDQNILPGYHFRDDALLIYNAINTYVRKYVDLYYDSPEKITGDWEIQAWGAELVKDRAQGGCGLNGVPSNGQFASKDDLYLVLTSIIYSCSVAHASTNFPQYDEYAFPPNYPALLNGEPPKDKTPIEESELVSMLPDKPTTLDMMTVTKILSSRGTKSLGDFEVQYIFEPEARKIVDEFRADLAEISKTVKERNKKRDIPYPHLDPEIVPNSISI</sequence>
<name>A0ABY7DNP0_MYAAR</name>
<dbReference type="PROSITE" id="PS50095">
    <property type="entry name" value="PLAT"/>
    <property type="match status" value="1"/>
</dbReference>
<dbReference type="PRINTS" id="PR00087">
    <property type="entry name" value="LIPOXYGENASE"/>
</dbReference>
<dbReference type="PANTHER" id="PTHR11771">
    <property type="entry name" value="LIPOXYGENASE"/>
    <property type="match status" value="1"/>
</dbReference>
<protein>
    <submittedName>
        <fullName evidence="8">LOX5-like protein</fullName>
    </submittedName>
</protein>
<dbReference type="InterPro" id="IPR013819">
    <property type="entry name" value="LipOase_C"/>
</dbReference>
<evidence type="ECO:0000259" key="7">
    <source>
        <dbReference type="PROSITE" id="PS51393"/>
    </source>
</evidence>
<feature type="domain" description="Lipoxygenase" evidence="7">
    <location>
        <begin position="116"/>
        <end position="662"/>
    </location>
</feature>
<dbReference type="CDD" id="cd00113">
    <property type="entry name" value="PLAT"/>
    <property type="match status" value="1"/>
</dbReference>
<keyword evidence="4" id="KW-0443">Lipid metabolism</keyword>
<dbReference type="Gene3D" id="1.20.245.10">
    <property type="entry name" value="Lipoxygenase-1, Domain 5"/>
    <property type="match status" value="1"/>
</dbReference>
<evidence type="ECO:0000256" key="2">
    <source>
        <dbReference type="ARBA" id="ARBA00022964"/>
    </source>
</evidence>
<dbReference type="Pfam" id="PF01477">
    <property type="entry name" value="PLAT"/>
    <property type="match status" value="1"/>
</dbReference>
<dbReference type="PROSITE" id="PS00081">
    <property type="entry name" value="LIPOXYGENASE_2"/>
    <property type="match status" value="1"/>
</dbReference>
<dbReference type="SMART" id="SM00308">
    <property type="entry name" value="LH2"/>
    <property type="match status" value="1"/>
</dbReference>
<dbReference type="InterPro" id="IPR036226">
    <property type="entry name" value="LipOase_C_sf"/>
</dbReference>
<reference evidence="8" key="1">
    <citation type="submission" date="2022-11" db="EMBL/GenBank/DDBJ databases">
        <title>Centuries of genome instability and evolution in soft-shell clam transmissible cancer (bioRxiv).</title>
        <authorList>
            <person name="Hart S.F.M."/>
            <person name="Yonemitsu M.A."/>
            <person name="Giersch R.M."/>
            <person name="Beal B.F."/>
            <person name="Arriagada G."/>
            <person name="Davis B.W."/>
            <person name="Ostrander E.A."/>
            <person name="Goff S.P."/>
            <person name="Metzger M.J."/>
        </authorList>
    </citation>
    <scope>NUCLEOTIDE SEQUENCE</scope>
    <source>
        <strain evidence="8">MELC-2E11</strain>
        <tissue evidence="8">Siphon/mantle</tissue>
    </source>
</reference>
<dbReference type="Proteomes" id="UP001164746">
    <property type="component" value="Chromosome 3"/>
</dbReference>
<dbReference type="PROSITE" id="PS51393">
    <property type="entry name" value="LIPOXYGENASE_3"/>
    <property type="match status" value="1"/>
</dbReference>
<dbReference type="InterPro" id="IPR020834">
    <property type="entry name" value="LipOase_CS"/>
</dbReference>
<evidence type="ECO:0000256" key="1">
    <source>
        <dbReference type="ARBA" id="ARBA00022723"/>
    </source>
</evidence>
<evidence type="ECO:0000256" key="4">
    <source>
        <dbReference type="ARBA" id="ARBA00023098"/>
    </source>
</evidence>
<dbReference type="Gene3D" id="3.10.450.60">
    <property type="match status" value="1"/>
</dbReference>
<proteinExistence type="predicted"/>
<keyword evidence="1" id="KW-0479">Metal-binding</keyword>
<dbReference type="InterPro" id="IPR000907">
    <property type="entry name" value="LipOase"/>
</dbReference>
<dbReference type="InterPro" id="IPR036392">
    <property type="entry name" value="PLAT/LH2_dom_sf"/>
</dbReference>
<organism evidence="8 9">
    <name type="scientific">Mya arenaria</name>
    <name type="common">Soft-shell clam</name>
    <dbReference type="NCBI Taxonomy" id="6604"/>
    <lineage>
        <taxon>Eukaryota</taxon>
        <taxon>Metazoa</taxon>
        <taxon>Spiralia</taxon>
        <taxon>Lophotrochozoa</taxon>
        <taxon>Mollusca</taxon>
        <taxon>Bivalvia</taxon>
        <taxon>Autobranchia</taxon>
        <taxon>Heteroconchia</taxon>
        <taxon>Euheterodonta</taxon>
        <taxon>Imparidentia</taxon>
        <taxon>Neoheterodontei</taxon>
        <taxon>Myida</taxon>
        <taxon>Myoidea</taxon>
        <taxon>Myidae</taxon>
        <taxon>Mya</taxon>
    </lineage>
</organism>
<feature type="domain" description="PLAT" evidence="6">
    <location>
        <begin position="4"/>
        <end position="122"/>
    </location>
</feature>
<gene>
    <name evidence="8" type="ORF">MAR_022584</name>
</gene>
<evidence type="ECO:0000256" key="3">
    <source>
        <dbReference type="ARBA" id="ARBA00023002"/>
    </source>
</evidence>
<dbReference type="Gene3D" id="2.40.180.10">
    <property type="entry name" value="Catalase core domain"/>
    <property type="match status" value="1"/>
</dbReference>
<dbReference type="SUPFAM" id="SSF49723">
    <property type="entry name" value="Lipase/lipooxygenase domain (PLAT/LH2 domain)"/>
    <property type="match status" value="1"/>
</dbReference>
<keyword evidence="2" id="KW-0223">Dioxygenase</keyword>
<accession>A0ABY7DNP0</accession>
<dbReference type="EMBL" id="CP111014">
    <property type="protein sequence ID" value="WAQ98211.1"/>
    <property type="molecule type" value="Genomic_DNA"/>
</dbReference>
<evidence type="ECO:0000259" key="6">
    <source>
        <dbReference type="PROSITE" id="PS50095"/>
    </source>
</evidence>
<comment type="caution">
    <text evidence="5">Lacks conserved residue(s) required for the propagation of feature annotation.</text>
</comment>
<evidence type="ECO:0000313" key="8">
    <source>
        <dbReference type="EMBL" id="WAQ98211.1"/>
    </source>
</evidence>
<evidence type="ECO:0000313" key="9">
    <source>
        <dbReference type="Proteomes" id="UP001164746"/>
    </source>
</evidence>
<keyword evidence="3" id="KW-0560">Oxidoreductase</keyword>
<evidence type="ECO:0000256" key="5">
    <source>
        <dbReference type="PROSITE-ProRule" id="PRU00152"/>
    </source>
</evidence>
<dbReference type="SUPFAM" id="SSF48484">
    <property type="entry name" value="Lipoxigenase"/>
    <property type="match status" value="1"/>
</dbReference>
<dbReference type="InterPro" id="IPR001024">
    <property type="entry name" value="PLAT/LH2_dom"/>
</dbReference>
<dbReference type="Pfam" id="PF00305">
    <property type="entry name" value="Lipoxygenase"/>
    <property type="match status" value="1"/>
</dbReference>